<gene>
    <name evidence="1" type="ORF">CTI12_AA277530</name>
</gene>
<dbReference type="OrthoDB" id="1600564at2759"/>
<keyword evidence="2" id="KW-1185">Reference proteome</keyword>
<proteinExistence type="predicted"/>
<dbReference type="STRING" id="35608.A0A2U1MD76"/>
<dbReference type="Proteomes" id="UP000245207">
    <property type="component" value="Unassembled WGS sequence"/>
</dbReference>
<evidence type="ECO:0000313" key="2">
    <source>
        <dbReference type="Proteomes" id="UP000245207"/>
    </source>
</evidence>
<comment type="caution">
    <text evidence="1">The sequence shown here is derived from an EMBL/GenBank/DDBJ whole genome shotgun (WGS) entry which is preliminary data.</text>
</comment>
<sequence length="158" mass="17196">MGGFMCLSDLPLDLATRVHVLKLHSLYYFCHLMWQMGGLRVTTATNVGLPTSPPYLSLNSNATPPITEVIFASGGSGVLDGTGVNYVPKCTYHNPYSQSLITGDNDISAYFTVGFAISRQYTPQQFVDLMLSTFKRLLKVKKGVTVISAGLMKGQHGE</sequence>
<evidence type="ECO:0000313" key="1">
    <source>
        <dbReference type="EMBL" id="PWA59198.1"/>
    </source>
</evidence>
<dbReference type="EMBL" id="PKPP01005692">
    <property type="protein sequence ID" value="PWA59198.1"/>
    <property type="molecule type" value="Genomic_DNA"/>
</dbReference>
<keyword evidence="1" id="KW-0378">Hydrolase</keyword>
<dbReference type="AlphaFoldDB" id="A0A2U1MD76"/>
<name>A0A2U1MD76_ARTAN</name>
<dbReference type="GO" id="GO:0016787">
    <property type="term" value="F:hydrolase activity"/>
    <property type="evidence" value="ECO:0007669"/>
    <property type="project" value="UniProtKB-KW"/>
</dbReference>
<reference evidence="1 2" key="1">
    <citation type="journal article" date="2018" name="Mol. Plant">
        <title>The genome of Artemisia annua provides insight into the evolution of Asteraceae family and artemisinin biosynthesis.</title>
        <authorList>
            <person name="Shen Q."/>
            <person name="Zhang L."/>
            <person name="Liao Z."/>
            <person name="Wang S."/>
            <person name="Yan T."/>
            <person name="Shi P."/>
            <person name="Liu M."/>
            <person name="Fu X."/>
            <person name="Pan Q."/>
            <person name="Wang Y."/>
            <person name="Lv Z."/>
            <person name="Lu X."/>
            <person name="Zhang F."/>
            <person name="Jiang W."/>
            <person name="Ma Y."/>
            <person name="Chen M."/>
            <person name="Hao X."/>
            <person name="Li L."/>
            <person name="Tang Y."/>
            <person name="Lv G."/>
            <person name="Zhou Y."/>
            <person name="Sun X."/>
            <person name="Brodelius P.E."/>
            <person name="Rose J.K.C."/>
            <person name="Tang K."/>
        </authorList>
    </citation>
    <scope>NUCLEOTIDE SEQUENCE [LARGE SCALE GENOMIC DNA]</scope>
    <source>
        <strain evidence="2">cv. Huhao1</strain>
        <tissue evidence="1">Leaf</tissue>
    </source>
</reference>
<protein>
    <submittedName>
        <fullName evidence="1">SGNH hydrolase-type esterase domain-containing protein</fullName>
    </submittedName>
</protein>
<organism evidence="1 2">
    <name type="scientific">Artemisia annua</name>
    <name type="common">Sweet wormwood</name>
    <dbReference type="NCBI Taxonomy" id="35608"/>
    <lineage>
        <taxon>Eukaryota</taxon>
        <taxon>Viridiplantae</taxon>
        <taxon>Streptophyta</taxon>
        <taxon>Embryophyta</taxon>
        <taxon>Tracheophyta</taxon>
        <taxon>Spermatophyta</taxon>
        <taxon>Magnoliopsida</taxon>
        <taxon>eudicotyledons</taxon>
        <taxon>Gunneridae</taxon>
        <taxon>Pentapetalae</taxon>
        <taxon>asterids</taxon>
        <taxon>campanulids</taxon>
        <taxon>Asterales</taxon>
        <taxon>Asteraceae</taxon>
        <taxon>Asteroideae</taxon>
        <taxon>Anthemideae</taxon>
        <taxon>Artemisiinae</taxon>
        <taxon>Artemisia</taxon>
    </lineage>
</organism>
<accession>A0A2U1MD76</accession>